<sequence length="127" mass="15323">MSEVLYTPRQLFSLKRKTLEKRTKAYYEETHDEKTTIQILVALQVRDELEEADFSFFMKDLVHHLLFKTKSTRALRRYHIYFQNYFDKKEWKQLTSRLFAITTYVAETVKKLFTQFIKGPLEGLVES</sequence>
<dbReference type="RefSeq" id="WP_207108525.1">
    <property type="nucleotide sequence ID" value="NZ_JAFLVR010000024.1"/>
</dbReference>
<protein>
    <submittedName>
        <fullName evidence="1">Uncharacterized protein</fullName>
    </submittedName>
</protein>
<reference evidence="1 2" key="1">
    <citation type="submission" date="2021-03" db="EMBL/GenBank/DDBJ databases">
        <title>Enterococcal diversity collection.</title>
        <authorList>
            <person name="Gilmore M.S."/>
            <person name="Schwartzman J."/>
            <person name="Van Tyne D."/>
            <person name="Martin M."/>
            <person name="Earl A.M."/>
            <person name="Manson A.L."/>
            <person name="Straub T."/>
            <person name="Salamzade R."/>
            <person name="Saavedra J."/>
            <person name="Lebreton F."/>
            <person name="Prichula J."/>
            <person name="Schaufler K."/>
            <person name="Gaca A."/>
            <person name="Sgardioli B."/>
            <person name="Wagenaar J."/>
            <person name="Strong T."/>
        </authorList>
    </citation>
    <scope>NUCLEOTIDE SEQUENCE [LARGE SCALE GENOMIC DNA]</scope>
    <source>
        <strain evidence="1 2">MJM16</strain>
    </source>
</reference>
<evidence type="ECO:0000313" key="1">
    <source>
        <dbReference type="EMBL" id="MBO0452750.1"/>
    </source>
</evidence>
<organism evidence="1 2">
    <name type="scientific">Candidatus Enterococcus murrayae</name>
    <dbReference type="NCBI Taxonomy" id="2815321"/>
    <lineage>
        <taxon>Bacteria</taxon>
        <taxon>Bacillati</taxon>
        <taxon>Bacillota</taxon>
        <taxon>Bacilli</taxon>
        <taxon>Lactobacillales</taxon>
        <taxon>Enterococcaceae</taxon>
        <taxon>Enterococcus</taxon>
    </lineage>
</organism>
<accession>A0ABS3HH32</accession>
<comment type="caution">
    <text evidence="1">The sequence shown here is derived from an EMBL/GenBank/DDBJ whole genome shotgun (WGS) entry which is preliminary data.</text>
</comment>
<dbReference type="EMBL" id="JAFLVR010000024">
    <property type="protein sequence ID" value="MBO0452750.1"/>
    <property type="molecule type" value="Genomic_DNA"/>
</dbReference>
<name>A0ABS3HH32_9ENTE</name>
<evidence type="ECO:0000313" key="2">
    <source>
        <dbReference type="Proteomes" id="UP000664495"/>
    </source>
</evidence>
<gene>
    <name evidence="1" type="ORF">JZO85_10735</name>
</gene>
<dbReference type="Proteomes" id="UP000664495">
    <property type="component" value="Unassembled WGS sequence"/>
</dbReference>
<keyword evidence="2" id="KW-1185">Reference proteome</keyword>
<proteinExistence type="predicted"/>